<dbReference type="InterPro" id="IPR000843">
    <property type="entry name" value="HTH_LacI"/>
</dbReference>
<reference evidence="6 7" key="1">
    <citation type="submission" date="2020-07" db="EMBL/GenBank/DDBJ databases">
        <title>Genomic Encyclopedia of Type Strains, Phase IV (KMG-V): Genome sequencing to study the core and pangenomes of soil and plant-associated prokaryotes.</title>
        <authorList>
            <person name="Whitman W."/>
        </authorList>
    </citation>
    <scope>NUCLEOTIDE SEQUENCE [LARGE SCALE GENOMIC DNA]</scope>
    <source>
        <strain evidence="6 7">M8UP22</strain>
    </source>
</reference>
<evidence type="ECO:0000313" key="6">
    <source>
        <dbReference type="EMBL" id="NYF87987.1"/>
    </source>
</evidence>
<dbReference type="PROSITE" id="PS50932">
    <property type="entry name" value="HTH_LACI_2"/>
    <property type="match status" value="1"/>
</dbReference>
<dbReference type="Gene3D" id="1.10.260.40">
    <property type="entry name" value="lambda repressor-like DNA-binding domains"/>
    <property type="match status" value="1"/>
</dbReference>
<dbReference type="SUPFAM" id="SSF47413">
    <property type="entry name" value="lambda repressor-like DNA-binding domains"/>
    <property type="match status" value="1"/>
</dbReference>
<evidence type="ECO:0000256" key="1">
    <source>
        <dbReference type="ARBA" id="ARBA00023015"/>
    </source>
</evidence>
<evidence type="ECO:0000256" key="4">
    <source>
        <dbReference type="SAM" id="MobiDB-lite"/>
    </source>
</evidence>
<name>A0A852V9C9_9BACT</name>
<dbReference type="PANTHER" id="PTHR30146:SF109">
    <property type="entry name" value="HTH-TYPE TRANSCRIPTIONAL REGULATOR GALS"/>
    <property type="match status" value="1"/>
</dbReference>
<dbReference type="Gene3D" id="3.40.50.2300">
    <property type="match status" value="2"/>
</dbReference>
<keyword evidence="2" id="KW-0238">DNA-binding</keyword>
<dbReference type="SUPFAM" id="SSF53822">
    <property type="entry name" value="Periplasmic binding protein-like I"/>
    <property type="match status" value="1"/>
</dbReference>
<dbReference type="GO" id="GO:0000976">
    <property type="term" value="F:transcription cis-regulatory region binding"/>
    <property type="evidence" value="ECO:0007669"/>
    <property type="project" value="TreeGrafter"/>
</dbReference>
<evidence type="ECO:0000313" key="7">
    <source>
        <dbReference type="Proteomes" id="UP000564385"/>
    </source>
</evidence>
<keyword evidence="3" id="KW-0804">Transcription</keyword>
<feature type="domain" description="HTH lacI-type" evidence="5">
    <location>
        <begin position="16"/>
        <end position="73"/>
    </location>
</feature>
<dbReference type="CDD" id="cd06267">
    <property type="entry name" value="PBP1_LacI_sugar_binding-like"/>
    <property type="match status" value="1"/>
</dbReference>
<evidence type="ECO:0000259" key="5">
    <source>
        <dbReference type="PROSITE" id="PS50932"/>
    </source>
</evidence>
<gene>
    <name evidence="6" type="ORF">HDF08_000054</name>
</gene>
<dbReference type="SMART" id="SM00354">
    <property type="entry name" value="HTH_LACI"/>
    <property type="match status" value="1"/>
</dbReference>
<dbReference type="InterPro" id="IPR028082">
    <property type="entry name" value="Peripla_BP_I"/>
</dbReference>
<proteinExistence type="predicted"/>
<dbReference type="InterPro" id="IPR046335">
    <property type="entry name" value="LacI/GalR-like_sensor"/>
</dbReference>
<organism evidence="6 7">
    <name type="scientific">Tunturiibacter lichenicola</name>
    <dbReference type="NCBI Taxonomy" id="2051959"/>
    <lineage>
        <taxon>Bacteria</taxon>
        <taxon>Pseudomonadati</taxon>
        <taxon>Acidobacteriota</taxon>
        <taxon>Terriglobia</taxon>
        <taxon>Terriglobales</taxon>
        <taxon>Acidobacteriaceae</taxon>
        <taxon>Tunturiibacter</taxon>
    </lineage>
</organism>
<keyword evidence="1" id="KW-0805">Transcription regulation</keyword>
<dbReference type="EMBL" id="JACCCU010000001">
    <property type="protein sequence ID" value="NYF87987.1"/>
    <property type="molecule type" value="Genomic_DNA"/>
</dbReference>
<protein>
    <submittedName>
        <fullName evidence="6">LacI family transcriptional regulator</fullName>
    </submittedName>
</protein>
<feature type="region of interest" description="Disordered" evidence="4">
    <location>
        <begin position="344"/>
        <end position="363"/>
    </location>
</feature>
<evidence type="ECO:0000256" key="2">
    <source>
        <dbReference type="ARBA" id="ARBA00023125"/>
    </source>
</evidence>
<dbReference type="AlphaFoldDB" id="A0A852V9C9"/>
<dbReference type="CDD" id="cd01392">
    <property type="entry name" value="HTH_LacI"/>
    <property type="match status" value="1"/>
</dbReference>
<dbReference type="PANTHER" id="PTHR30146">
    <property type="entry name" value="LACI-RELATED TRANSCRIPTIONAL REPRESSOR"/>
    <property type="match status" value="1"/>
</dbReference>
<dbReference type="GO" id="GO:0003700">
    <property type="term" value="F:DNA-binding transcription factor activity"/>
    <property type="evidence" value="ECO:0007669"/>
    <property type="project" value="TreeGrafter"/>
</dbReference>
<dbReference type="Pfam" id="PF13377">
    <property type="entry name" value="Peripla_BP_3"/>
    <property type="match status" value="1"/>
</dbReference>
<dbReference type="InterPro" id="IPR010982">
    <property type="entry name" value="Lambda_DNA-bd_dom_sf"/>
</dbReference>
<dbReference type="Proteomes" id="UP000564385">
    <property type="component" value="Unassembled WGS sequence"/>
</dbReference>
<accession>A0A852V9C9</accession>
<sequence length="363" mass="40419">MEAYKAVQMNKPKKTVSLKFLAEHLGLSQGTVSMALSPDVESTGVALKTRERVLKAAAEYNYRPNHFARSLSIGRSNTIGVIVPAISEGYYSTLIASIELHLLETEYFFFVTSHRWNRSLLERLPQTLMRRGVEGLVLINTVFDHDLGLPSVRIGGRKPHENATNLCLDEERGTRLALEHLYQLGHRQIAFMRGEQESTATAERWAGIRKAAKALGLKIDPDLTIQLELGDERGSARYGYVGYHAANELLARRRPFTALFAYNDSTAMGAMRAFQSVGLRVPDDISVVGYDDIPASEYERPSLTTVHQPLDKIGMLSSSVLLEAIQGKAQPPLILVEPEMRIRASTSQPKDGIPRQNKIGKRH</sequence>
<comment type="caution">
    <text evidence="6">The sequence shown here is derived from an EMBL/GenBank/DDBJ whole genome shotgun (WGS) entry which is preliminary data.</text>
</comment>
<evidence type="ECO:0000256" key="3">
    <source>
        <dbReference type="ARBA" id="ARBA00023163"/>
    </source>
</evidence>